<dbReference type="InterPro" id="IPR024474">
    <property type="entry name" value="Znf_dom_IS66"/>
</dbReference>
<evidence type="ECO:0000259" key="5">
    <source>
        <dbReference type="Pfam" id="PF13007"/>
    </source>
</evidence>
<dbReference type="Pfam" id="PF13007">
    <property type="entry name" value="LZ_Tnp_IS66"/>
    <property type="match status" value="1"/>
</dbReference>
<dbReference type="InterPro" id="IPR052344">
    <property type="entry name" value="Transposase-related"/>
</dbReference>
<dbReference type="InterPro" id="IPR024463">
    <property type="entry name" value="Transposase_TnpC_homeodom"/>
</dbReference>
<evidence type="ECO:0000313" key="8">
    <source>
        <dbReference type="Proteomes" id="UP000319722"/>
    </source>
</evidence>
<evidence type="ECO:0000259" key="6">
    <source>
        <dbReference type="Pfam" id="PF13817"/>
    </source>
</evidence>
<feature type="domain" description="Transposase IS66 C-terminal" evidence="6">
    <location>
        <begin position="486"/>
        <end position="524"/>
    </location>
</feature>
<proteinExistence type="predicted"/>
<dbReference type="Pfam" id="PF13005">
    <property type="entry name" value="zf-IS66"/>
    <property type="match status" value="1"/>
</dbReference>
<dbReference type="EMBL" id="VIVL01000035">
    <property type="protein sequence ID" value="TWD72051.1"/>
    <property type="molecule type" value="Genomic_DNA"/>
</dbReference>
<protein>
    <submittedName>
        <fullName evidence="7">Transposase</fullName>
    </submittedName>
</protein>
<organism evidence="7 8">
    <name type="scientific">Variovorax beijingensis</name>
    <dbReference type="NCBI Taxonomy" id="2496117"/>
    <lineage>
        <taxon>Bacteria</taxon>
        <taxon>Pseudomonadati</taxon>
        <taxon>Pseudomonadota</taxon>
        <taxon>Betaproteobacteria</taxon>
        <taxon>Burkholderiales</taxon>
        <taxon>Comamonadaceae</taxon>
        <taxon>Variovorax</taxon>
    </lineage>
</organism>
<dbReference type="Pfam" id="PF03050">
    <property type="entry name" value="DDE_Tnp_IS66"/>
    <property type="match status" value="1"/>
</dbReference>
<reference evidence="7 8" key="1">
    <citation type="submission" date="2019-06" db="EMBL/GenBank/DDBJ databases">
        <title>Sorghum-associated microbial communities from plants grown in Nebraska, USA.</title>
        <authorList>
            <person name="Schachtman D."/>
        </authorList>
    </citation>
    <scope>NUCLEOTIDE SEQUENCE [LARGE SCALE GENOMIC DNA]</scope>
    <source>
        <strain evidence="7 8">T529</strain>
    </source>
</reference>
<dbReference type="PANTHER" id="PTHR33678">
    <property type="entry name" value="BLL1576 PROTEIN"/>
    <property type="match status" value="1"/>
</dbReference>
<dbReference type="Proteomes" id="UP000319722">
    <property type="component" value="Unassembled WGS sequence"/>
</dbReference>
<evidence type="ECO:0000259" key="4">
    <source>
        <dbReference type="Pfam" id="PF13005"/>
    </source>
</evidence>
<evidence type="ECO:0000259" key="3">
    <source>
        <dbReference type="Pfam" id="PF03050"/>
    </source>
</evidence>
<evidence type="ECO:0000256" key="1">
    <source>
        <dbReference type="SAM" id="Coils"/>
    </source>
</evidence>
<evidence type="ECO:0000313" key="7">
    <source>
        <dbReference type="EMBL" id="TWD72051.1"/>
    </source>
</evidence>
<dbReference type="InterPro" id="IPR039552">
    <property type="entry name" value="IS66_C"/>
</dbReference>
<feature type="domain" description="Transposase IS66 central" evidence="3">
    <location>
        <begin position="191"/>
        <end position="479"/>
    </location>
</feature>
<dbReference type="Pfam" id="PF13817">
    <property type="entry name" value="DDE_Tnp_IS66_C"/>
    <property type="match status" value="1"/>
</dbReference>
<sequence>MSIQAGVSPPAAPATITAEELAALIAERDALAGALRVATTERDLALERLKALQRQLFAAKSEARGTDQKDLFLNEAEALAPTDLTPQAEVEDIDEEESTPVAGHQRKKRGRKPLDPALPREIVRHELPEAERVCAHDGHALVEIGAEVSEQMDVIPEQVRVLQHHRIKYACPCCDQSLKLAPAPAHIIPRGLLTEQAQAWVITGKYQFGMPLYRTAVLLRRFGGDIASNTLAAGIVRIGQAVQPVINLLRDHLLDSDLIYGDETHVQVLKEPGRKAQTKSFMWAQMNGTGPPVRLFAYAPGRGTVHAEKLYAGIRPGTTLITDGYEVYNGIAKAGGLTHLGCWVHARRPFIKAEEAVPKAARSSDQLATRFVRLIGKLYRAEALARDWTPARRLRMRSRYSAAVVREIERLMLTHLHSVSPSSLLGEALHYLHGQWPKLVRFLDNGAWPLDSNPVENAIRPFVVGRRSWLFADTVGGANASANLYSLIETAKANNIEPYRYLVALFKKLPLAQTVDDYESLLPWNIELVEP</sequence>
<evidence type="ECO:0000256" key="2">
    <source>
        <dbReference type="SAM" id="MobiDB-lite"/>
    </source>
</evidence>
<feature type="domain" description="Transposase IS66 zinc-finger binding" evidence="4">
    <location>
        <begin position="131"/>
        <end position="175"/>
    </location>
</feature>
<feature type="region of interest" description="Disordered" evidence="2">
    <location>
        <begin position="83"/>
        <end position="115"/>
    </location>
</feature>
<dbReference type="OrthoDB" id="9794514at2"/>
<feature type="coiled-coil region" evidence="1">
    <location>
        <begin position="35"/>
        <end position="62"/>
    </location>
</feature>
<feature type="compositionally biased region" description="Acidic residues" evidence="2">
    <location>
        <begin position="89"/>
        <end position="98"/>
    </location>
</feature>
<dbReference type="NCBIfam" id="NF033517">
    <property type="entry name" value="transpos_IS66"/>
    <property type="match status" value="1"/>
</dbReference>
<dbReference type="InterPro" id="IPR004291">
    <property type="entry name" value="Transposase_IS66_central"/>
</dbReference>
<comment type="caution">
    <text evidence="7">The sequence shown here is derived from an EMBL/GenBank/DDBJ whole genome shotgun (WGS) entry which is preliminary data.</text>
</comment>
<keyword evidence="1" id="KW-0175">Coiled coil</keyword>
<accession>A0A561AZL7</accession>
<dbReference type="RefSeq" id="WP_145747838.1">
    <property type="nucleotide sequence ID" value="NZ_VIVL01000035.1"/>
</dbReference>
<dbReference type="PANTHER" id="PTHR33678:SF1">
    <property type="entry name" value="BLL1576 PROTEIN"/>
    <property type="match status" value="1"/>
</dbReference>
<gene>
    <name evidence="7" type="ORF">FB547_1351</name>
</gene>
<dbReference type="AlphaFoldDB" id="A0A561AZL7"/>
<name>A0A561AZL7_9BURK</name>
<feature type="domain" description="Transposase TnpC homeodomain" evidence="5">
    <location>
        <begin position="47"/>
        <end position="123"/>
    </location>
</feature>